<organism evidence="1 2">
    <name type="scientific">Eretmocerus hayati</name>
    <dbReference type="NCBI Taxonomy" id="131215"/>
    <lineage>
        <taxon>Eukaryota</taxon>
        <taxon>Metazoa</taxon>
        <taxon>Ecdysozoa</taxon>
        <taxon>Arthropoda</taxon>
        <taxon>Hexapoda</taxon>
        <taxon>Insecta</taxon>
        <taxon>Pterygota</taxon>
        <taxon>Neoptera</taxon>
        <taxon>Endopterygota</taxon>
        <taxon>Hymenoptera</taxon>
        <taxon>Apocrita</taxon>
        <taxon>Proctotrupomorpha</taxon>
        <taxon>Chalcidoidea</taxon>
        <taxon>Aphelinidae</taxon>
        <taxon>Aphelininae</taxon>
        <taxon>Eretmocerus</taxon>
    </lineage>
</organism>
<accession>A0ACC2NVG7</accession>
<evidence type="ECO:0000313" key="1">
    <source>
        <dbReference type="EMBL" id="KAJ8675141.1"/>
    </source>
</evidence>
<evidence type="ECO:0000313" key="2">
    <source>
        <dbReference type="Proteomes" id="UP001239111"/>
    </source>
</evidence>
<comment type="caution">
    <text evidence="1">The sequence shown here is derived from an EMBL/GenBank/DDBJ whole genome shotgun (WGS) entry which is preliminary data.</text>
</comment>
<dbReference type="EMBL" id="CM056742">
    <property type="protein sequence ID" value="KAJ8675141.1"/>
    <property type="molecule type" value="Genomic_DNA"/>
</dbReference>
<keyword evidence="2" id="KW-1185">Reference proteome</keyword>
<gene>
    <name evidence="1" type="ORF">QAD02_010927</name>
</gene>
<proteinExistence type="predicted"/>
<sequence>MDSKKLFKIILTISVAACILADGYDPSLKYIVDYMKSNLATYQVTLMSTSTEKFESFGSKIVKLVTDEFSSIVINRSGFEKIPKVKSIRNLWDRIIDQSKLKIGIVEIHDEQDVLIELEPMILYMMWHSPFFRGKCIILLINGRGQSLEPFLRLAWSNDFLDLTVVEWVNKTQTRTLTATETLSSEVFIHIFNPFQDKYTKDRLSNTTDILPCKARNLHGYNFHADPRGAPGFGNRKRSDDSEVKPIKYLMDTLNFTMTYAVVNDSNHGKSPIVALFNRNTSRGRRIDFRLNSYLSRPSANFSDVTTDMNFFKDFLAMFVYKSSFREYRFSLLQGKITEFRISSNFLTTFVILFAMCLIFLLSSRIMGFDKRIWSLVNIARVMMGGSLEIRRRTRLGEKILLITLYFVSIIMITLTSDELLKMSVSKRDVLQCTTLEELADSRVTLHIEKKTSEFLSWIGGNDPKFQKIANKSTIVSHDDVINAYDHPTSVNLKYLALSEVPVQFPRVVKMRSNLYMVYLREVIMPRMEYMPTRLDFPLKRRFAEFFLKLSESGLIVHHQMLENFKLLNNMNEWGMLWEMYPQYGPDMDQEEEVSLTQRLLMILVSGYVLASIVLIWEIFFKSPCSAEITESKSKRELFVRCLVEEARSNIEEESSHEFDLTQSLNDQLQLRISTLGRWGFNKNTSRLSVNSNRRRKNEGCDTTATKDRLRVVRLLELDNAHLIAHLERKKRARIQMGTYDEQSPNHR</sequence>
<name>A0ACC2NVG7_9HYME</name>
<reference evidence="1" key="1">
    <citation type="submission" date="2023-04" db="EMBL/GenBank/DDBJ databases">
        <title>A chromosome-level genome assembly of the parasitoid wasp Eretmocerus hayati.</title>
        <authorList>
            <person name="Zhong Y."/>
            <person name="Liu S."/>
            <person name="Liu Y."/>
        </authorList>
    </citation>
    <scope>NUCLEOTIDE SEQUENCE</scope>
    <source>
        <strain evidence="1">ZJU_SS_LIU_2023</strain>
    </source>
</reference>
<dbReference type="Proteomes" id="UP001239111">
    <property type="component" value="Chromosome 2"/>
</dbReference>
<protein>
    <submittedName>
        <fullName evidence="1">Uncharacterized protein</fullName>
    </submittedName>
</protein>